<gene>
    <name evidence="4" type="ORF">SAMN05444487_11044</name>
</gene>
<evidence type="ECO:0000256" key="1">
    <source>
        <dbReference type="SAM" id="Phobius"/>
    </source>
</evidence>
<reference evidence="4 5" key="1">
    <citation type="submission" date="2016-10" db="EMBL/GenBank/DDBJ databases">
        <authorList>
            <person name="de Groot N.N."/>
        </authorList>
    </citation>
    <scope>NUCLEOTIDE SEQUENCE [LARGE SCALE GENOMIC DNA]</scope>
    <source>
        <strain evidence="4 5">DSM 45610</strain>
    </source>
</reference>
<name>A0A1H2YXI6_9BACL</name>
<evidence type="ECO:0000259" key="3">
    <source>
        <dbReference type="Pfam" id="PF18917"/>
    </source>
</evidence>
<accession>A0A1H2YXI6</accession>
<feature type="domain" description="LiaI-LiaF-like transmembrane region" evidence="3">
    <location>
        <begin position="11"/>
        <end position="51"/>
    </location>
</feature>
<evidence type="ECO:0000313" key="4">
    <source>
        <dbReference type="EMBL" id="SDX09873.1"/>
    </source>
</evidence>
<feature type="transmembrane region" description="Helical" evidence="1">
    <location>
        <begin position="69"/>
        <end position="89"/>
    </location>
</feature>
<evidence type="ECO:0000313" key="5">
    <source>
        <dbReference type="Proteomes" id="UP000198534"/>
    </source>
</evidence>
<dbReference type="AlphaFoldDB" id="A0A1H2YXI6"/>
<sequence>MRKWRVGSLSSGLLLILLGALLLASSFGVVPFLATIIKYWPIILILLGIEVVAFQFLKKEGKIQYDGISILIVILIVLVSVSLIPVHAFQLTDAFNPPKTTSISKQYSLPKGVKKIRIDIPEGDIRLRGSSSNKVQLDGNFSVPTQKNNDNLKPLEWSVNGDEATLKVNAQRNGVHSIFANKYTELSVDIPRSLALDLDAQSGNVEVEGLKTKANIQHSSGDLTVEEVKGDLSVDHDSGNVRLKEVKGSVKVANISGEISVDNSIGPLTLENTDGDIRIDAPKVKGDWNTSTQNGDIVFALSDTADATIKGKTTHGKLNGTTKWKNDQIVLGSGKHQVDLTTTTGDIRVDTP</sequence>
<feature type="domain" description="DUF4097" evidence="2">
    <location>
        <begin position="113"/>
        <end position="349"/>
    </location>
</feature>
<evidence type="ECO:0000259" key="2">
    <source>
        <dbReference type="Pfam" id="PF13349"/>
    </source>
</evidence>
<dbReference type="InterPro" id="IPR025164">
    <property type="entry name" value="Toastrack_DUF4097"/>
</dbReference>
<dbReference type="RefSeq" id="WP_091740419.1">
    <property type="nucleotide sequence ID" value="NZ_FNNQ01000010.1"/>
</dbReference>
<keyword evidence="1" id="KW-1133">Transmembrane helix</keyword>
<dbReference type="Pfam" id="PF13349">
    <property type="entry name" value="DUF4097"/>
    <property type="match status" value="1"/>
</dbReference>
<protein>
    <submittedName>
        <fullName evidence="4">DUF4097 and DUF4098 domain-containing protein YvlB</fullName>
    </submittedName>
</protein>
<keyword evidence="1" id="KW-0472">Membrane</keyword>
<dbReference type="EMBL" id="FNNQ01000010">
    <property type="protein sequence ID" value="SDX09873.1"/>
    <property type="molecule type" value="Genomic_DNA"/>
</dbReference>
<feature type="transmembrane region" description="Helical" evidence="1">
    <location>
        <begin position="38"/>
        <end position="57"/>
    </location>
</feature>
<organism evidence="4 5">
    <name type="scientific">Marininema mesophilum</name>
    <dbReference type="NCBI Taxonomy" id="1048340"/>
    <lineage>
        <taxon>Bacteria</taxon>
        <taxon>Bacillati</taxon>
        <taxon>Bacillota</taxon>
        <taxon>Bacilli</taxon>
        <taxon>Bacillales</taxon>
        <taxon>Thermoactinomycetaceae</taxon>
        <taxon>Marininema</taxon>
    </lineage>
</organism>
<proteinExistence type="predicted"/>
<dbReference type="Proteomes" id="UP000198534">
    <property type="component" value="Unassembled WGS sequence"/>
</dbReference>
<dbReference type="STRING" id="1048340.SAMN05444487_11044"/>
<dbReference type="Pfam" id="PF18917">
    <property type="entry name" value="LiaI-LiaF-like_TM1"/>
    <property type="match status" value="1"/>
</dbReference>
<keyword evidence="1" id="KW-0812">Transmembrane</keyword>
<keyword evidence="5" id="KW-1185">Reference proteome</keyword>
<dbReference type="OrthoDB" id="1707123at2"/>
<dbReference type="InterPro" id="IPR043726">
    <property type="entry name" value="LiaI-LiaF-like_TM1"/>
</dbReference>